<gene>
    <name evidence="2" type="ORF">LTRI10_LOCUS40416</name>
</gene>
<keyword evidence="1" id="KW-0812">Transmembrane</keyword>
<keyword evidence="1" id="KW-1133">Transmembrane helix</keyword>
<name>A0AAV2FQI9_9ROSI</name>
<evidence type="ECO:0000313" key="2">
    <source>
        <dbReference type="EMBL" id="CAL1400277.1"/>
    </source>
</evidence>
<dbReference type="AlphaFoldDB" id="A0AAV2FQI9"/>
<evidence type="ECO:0000256" key="1">
    <source>
        <dbReference type="SAM" id="Phobius"/>
    </source>
</evidence>
<keyword evidence="1" id="KW-0472">Membrane</keyword>
<proteinExistence type="predicted"/>
<feature type="transmembrane region" description="Helical" evidence="1">
    <location>
        <begin position="78"/>
        <end position="95"/>
    </location>
</feature>
<reference evidence="2 3" key="1">
    <citation type="submission" date="2024-04" db="EMBL/GenBank/DDBJ databases">
        <authorList>
            <person name="Fracassetti M."/>
        </authorList>
    </citation>
    <scope>NUCLEOTIDE SEQUENCE [LARGE SCALE GENOMIC DNA]</scope>
</reference>
<keyword evidence="3" id="KW-1185">Reference proteome</keyword>
<sequence length="182" mass="20480">MLLFARGIRHLSIVEVPIIILRSRCHSQEEVVIVSRSYCRNLPNVVVVYPSSAIHICWHHLLVTITITKGLKPTIRTFLALLPQSPVFFFFFFSLSSHRLGRCVKFLASGRLQVPIFSESLQIRSLVARSKLRCTIIHLRRASTFPRKINNPVPSVSTSVVSSSMLQSSICVGFLGTSFCQI</sequence>
<evidence type="ECO:0000313" key="3">
    <source>
        <dbReference type="Proteomes" id="UP001497516"/>
    </source>
</evidence>
<organism evidence="2 3">
    <name type="scientific">Linum trigynum</name>
    <dbReference type="NCBI Taxonomy" id="586398"/>
    <lineage>
        <taxon>Eukaryota</taxon>
        <taxon>Viridiplantae</taxon>
        <taxon>Streptophyta</taxon>
        <taxon>Embryophyta</taxon>
        <taxon>Tracheophyta</taxon>
        <taxon>Spermatophyta</taxon>
        <taxon>Magnoliopsida</taxon>
        <taxon>eudicotyledons</taxon>
        <taxon>Gunneridae</taxon>
        <taxon>Pentapetalae</taxon>
        <taxon>rosids</taxon>
        <taxon>fabids</taxon>
        <taxon>Malpighiales</taxon>
        <taxon>Linaceae</taxon>
        <taxon>Linum</taxon>
    </lineage>
</organism>
<protein>
    <submittedName>
        <fullName evidence="2">Uncharacterized protein</fullName>
    </submittedName>
</protein>
<dbReference type="EMBL" id="OZ034820">
    <property type="protein sequence ID" value="CAL1400277.1"/>
    <property type="molecule type" value="Genomic_DNA"/>
</dbReference>
<dbReference type="Proteomes" id="UP001497516">
    <property type="component" value="Chromosome 7"/>
</dbReference>
<accession>A0AAV2FQI9</accession>